<dbReference type="SMART" id="SM00342">
    <property type="entry name" value="HTH_ARAC"/>
    <property type="match status" value="1"/>
</dbReference>
<dbReference type="Proteomes" id="UP001370348">
    <property type="component" value="Chromosome"/>
</dbReference>
<dbReference type="SUPFAM" id="SSF46689">
    <property type="entry name" value="Homeodomain-like"/>
    <property type="match status" value="2"/>
</dbReference>
<dbReference type="PROSITE" id="PS01124">
    <property type="entry name" value="HTH_ARAC_FAMILY_2"/>
    <property type="match status" value="1"/>
</dbReference>
<evidence type="ECO:0000256" key="2">
    <source>
        <dbReference type="ARBA" id="ARBA00023125"/>
    </source>
</evidence>
<dbReference type="EMBL" id="CP089984">
    <property type="protein sequence ID" value="WXB11555.1"/>
    <property type="molecule type" value="Genomic_DNA"/>
</dbReference>
<dbReference type="InterPro" id="IPR018060">
    <property type="entry name" value="HTH_AraC"/>
</dbReference>
<keyword evidence="6" id="KW-1185">Reference proteome</keyword>
<dbReference type="InterPro" id="IPR009057">
    <property type="entry name" value="Homeodomain-like_sf"/>
</dbReference>
<dbReference type="CDD" id="cd06124">
    <property type="entry name" value="cupin_NimR-like_N"/>
    <property type="match status" value="1"/>
</dbReference>
<dbReference type="Pfam" id="PF12833">
    <property type="entry name" value="HTH_18"/>
    <property type="match status" value="1"/>
</dbReference>
<dbReference type="InterPro" id="IPR014710">
    <property type="entry name" value="RmlC-like_jellyroll"/>
</dbReference>
<dbReference type="PRINTS" id="PR00032">
    <property type="entry name" value="HTHARAC"/>
</dbReference>
<dbReference type="InterPro" id="IPR003313">
    <property type="entry name" value="AraC-bd"/>
</dbReference>
<proteinExistence type="predicted"/>
<dbReference type="Pfam" id="PF02311">
    <property type="entry name" value="AraC_binding"/>
    <property type="match status" value="1"/>
</dbReference>
<dbReference type="InterPro" id="IPR020449">
    <property type="entry name" value="Tscrpt_reg_AraC-type_HTH"/>
</dbReference>
<dbReference type="PANTHER" id="PTHR11019:SF159">
    <property type="entry name" value="TRANSCRIPTIONAL REGULATOR-RELATED"/>
    <property type="match status" value="1"/>
</dbReference>
<feature type="domain" description="HTH araC/xylS-type" evidence="4">
    <location>
        <begin position="158"/>
        <end position="258"/>
    </location>
</feature>
<gene>
    <name evidence="5" type="ORF">LZC94_27295</name>
</gene>
<evidence type="ECO:0000256" key="3">
    <source>
        <dbReference type="ARBA" id="ARBA00023163"/>
    </source>
</evidence>
<keyword evidence="3" id="KW-0804">Transcription</keyword>
<evidence type="ECO:0000259" key="4">
    <source>
        <dbReference type="PROSITE" id="PS01124"/>
    </source>
</evidence>
<evidence type="ECO:0000313" key="5">
    <source>
        <dbReference type="EMBL" id="WXB11555.1"/>
    </source>
</evidence>
<name>A0ABZ2LLD7_9BACT</name>
<dbReference type="Gene3D" id="2.60.120.10">
    <property type="entry name" value="Jelly Rolls"/>
    <property type="match status" value="1"/>
</dbReference>
<sequence length="269" mass="29786">MRNASYREDYDRLPQAIIAIGNEYPANHVVQPHSHRRSQLLYSASGMMRVTTEHGAWMVPPERAVWLPAGELHSVQLTMGPLTTSSVYILPDAAPGLPTTCQVVGMWPLMRCLLLEAIDVPLSYDPPSRDGLVMALLLQELRRLKPVLPPSLPFPRDEKLGAICNRMLEQPSAHDTIDHVRSELGMSRRAFTRLFRVETGMSFAAWRQQACLFAAMPRLATGEAVTTVALELGYESPAAFTSMFKRMLGAPPSRYFQSIGAPLRGGSEG</sequence>
<reference evidence="5 6" key="1">
    <citation type="submission" date="2021-12" db="EMBL/GenBank/DDBJ databases">
        <title>Discovery of the Pendulisporaceae a myxobacterial family with distinct sporulation behavior and unique specialized metabolism.</title>
        <authorList>
            <person name="Garcia R."/>
            <person name="Popoff A."/>
            <person name="Bader C.D."/>
            <person name="Loehr J."/>
            <person name="Walesch S."/>
            <person name="Walt C."/>
            <person name="Boldt J."/>
            <person name="Bunk B."/>
            <person name="Haeckl F.J.F.P.J."/>
            <person name="Gunesch A.P."/>
            <person name="Birkelbach J."/>
            <person name="Nuebel U."/>
            <person name="Pietschmann T."/>
            <person name="Bach T."/>
            <person name="Mueller R."/>
        </authorList>
    </citation>
    <scope>NUCLEOTIDE SEQUENCE [LARGE SCALE GENOMIC DNA]</scope>
    <source>
        <strain evidence="5 6">MSr11954</strain>
    </source>
</reference>
<dbReference type="InterPro" id="IPR011051">
    <property type="entry name" value="RmlC_Cupin_sf"/>
</dbReference>
<dbReference type="RefSeq" id="WP_394821175.1">
    <property type="nucleotide sequence ID" value="NZ_CP089984.1"/>
</dbReference>
<dbReference type="SUPFAM" id="SSF51182">
    <property type="entry name" value="RmlC-like cupins"/>
    <property type="match status" value="1"/>
</dbReference>
<accession>A0ABZ2LLD7</accession>
<keyword evidence="2" id="KW-0238">DNA-binding</keyword>
<protein>
    <submittedName>
        <fullName evidence="5">Helix-turn-helix transcriptional regulator</fullName>
    </submittedName>
</protein>
<evidence type="ECO:0000313" key="6">
    <source>
        <dbReference type="Proteomes" id="UP001370348"/>
    </source>
</evidence>
<dbReference type="PANTHER" id="PTHR11019">
    <property type="entry name" value="HTH-TYPE TRANSCRIPTIONAL REGULATOR NIMR"/>
    <property type="match status" value="1"/>
</dbReference>
<keyword evidence="1" id="KW-0805">Transcription regulation</keyword>
<evidence type="ECO:0000256" key="1">
    <source>
        <dbReference type="ARBA" id="ARBA00023015"/>
    </source>
</evidence>
<organism evidence="5 6">
    <name type="scientific">Pendulispora albinea</name>
    <dbReference type="NCBI Taxonomy" id="2741071"/>
    <lineage>
        <taxon>Bacteria</taxon>
        <taxon>Pseudomonadati</taxon>
        <taxon>Myxococcota</taxon>
        <taxon>Myxococcia</taxon>
        <taxon>Myxococcales</taxon>
        <taxon>Sorangiineae</taxon>
        <taxon>Pendulisporaceae</taxon>
        <taxon>Pendulispora</taxon>
    </lineage>
</organism>
<dbReference type="Gene3D" id="1.10.10.60">
    <property type="entry name" value="Homeodomain-like"/>
    <property type="match status" value="2"/>
</dbReference>